<evidence type="ECO:0000256" key="3">
    <source>
        <dbReference type="ARBA" id="ARBA00022741"/>
    </source>
</evidence>
<protein>
    <submittedName>
        <fullName evidence="9">Calcium-dependent protein kinase 17</fullName>
    </submittedName>
</protein>
<evidence type="ECO:0000256" key="5">
    <source>
        <dbReference type="ARBA" id="ARBA00022840"/>
    </source>
</evidence>
<dbReference type="PANTHER" id="PTHR24349">
    <property type="entry name" value="SERINE/THREONINE-PROTEIN KINASE"/>
    <property type="match status" value="1"/>
</dbReference>
<proteinExistence type="inferred from homology"/>
<gene>
    <name evidence="9" type="ORF">CYMTET_44860</name>
</gene>
<comment type="similarity">
    <text evidence="7">Belongs to the protein kinase superfamily.</text>
</comment>
<feature type="binding site" evidence="6">
    <location>
        <position position="108"/>
    </location>
    <ligand>
        <name>ATP</name>
        <dbReference type="ChEBI" id="CHEBI:30616"/>
    </ligand>
</feature>
<dbReference type="Gene3D" id="3.30.200.20">
    <property type="entry name" value="Phosphorylase Kinase, domain 1"/>
    <property type="match status" value="1"/>
</dbReference>
<feature type="domain" description="Protein kinase" evidence="8">
    <location>
        <begin position="75"/>
        <end position="306"/>
    </location>
</feature>
<dbReference type="InterPro" id="IPR011009">
    <property type="entry name" value="Kinase-like_dom_sf"/>
</dbReference>
<reference evidence="9 10" key="1">
    <citation type="journal article" date="2015" name="Genome Biol. Evol.">
        <title>Comparative Genomics of a Bacterivorous Green Alga Reveals Evolutionary Causalities and Consequences of Phago-Mixotrophic Mode of Nutrition.</title>
        <authorList>
            <person name="Burns J.A."/>
            <person name="Paasch A."/>
            <person name="Narechania A."/>
            <person name="Kim E."/>
        </authorList>
    </citation>
    <scope>NUCLEOTIDE SEQUENCE [LARGE SCALE GENOMIC DNA]</scope>
    <source>
        <strain evidence="9 10">PLY_AMNH</strain>
    </source>
</reference>
<dbReference type="PROSITE" id="PS50011">
    <property type="entry name" value="PROTEIN_KINASE_DOM"/>
    <property type="match status" value="1"/>
</dbReference>
<evidence type="ECO:0000256" key="6">
    <source>
        <dbReference type="PROSITE-ProRule" id="PRU10141"/>
    </source>
</evidence>
<sequence>MDHQPYGEETTSNERKSLKKTILDAQVTVETIRKPKEFDASASRTRPQNCGGKKMRQRMSCFSDMVTAGGVDRYYKLGETLGSGQYGFVVRATHKTTGREVCCKTIAKRALDDDDIDSVRREIQIMKFLDGHPNIIKLDEVFEDACNIHIIMELLSGGDLMKRASTSGRFSEKVAAKIFQGMLVGLTHAHEYGVIHRDLKLENVLLTDESDNPTPVLVDFGVSTWFKPGQIMRETVGSPLYVAPEVLKQNYSCEADLWSAGVMLYVMLSGYLPFQGESDNDVYRAILLGEYDLTTDPWPTISASAK</sequence>
<evidence type="ECO:0000256" key="4">
    <source>
        <dbReference type="ARBA" id="ARBA00022777"/>
    </source>
</evidence>
<accession>A0AAE0C1G4</accession>
<evidence type="ECO:0000259" key="8">
    <source>
        <dbReference type="PROSITE" id="PS50011"/>
    </source>
</evidence>
<dbReference type="Pfam" id="PF00069">
    <property type="entry name" value="Pkinase"/>
    <property type="match status" value="1"/>
</dbReference>
<dbReference type="InterPro" id="IPR050205">
    <property type="entry name" value="CDPK_Ser/Thr_kinases"/>
</dbReference>
<evidence type="ECO:0000313" key="9">
    <source>
        <dbReference type="EMBL" id="KAK3245577.1"/>
    </source>
</evidence>
<dbReference type="SMART" id="SM00220">
    <property type="entry name" value="S_TKc"/>
    <property type="match status" value="1"/>
</dbReference>
<evidence type="ECO:0000256" key="2">
    <source>
        <dbReference type="ARBA" id="ARBA00022679"/>
    </source>
</evidence>
<dbReference type="InterPro" id="IPR000719">
    <property type="entry name" value="Prot_kinase_dom"/>
</dbReference>
<evidence type="ECO:0000313" key="10">
    <source>
        <dbReference type="Proteomes" id="UP001190700"/>
    </source>
</evidence>
<keyword evidence="3 6" id="KW-0547">Nucleotide-binding</keyword>
<dbReference type="PROSITE" id="PS00108">
    <property type="entry name" value="PROTEIN_KINASE_ST"/>
    <property type="match status" value="1"/>
</dbReference>
<dbReference type="EMBL" id="LGRX02030519">
    <property type="protein sequence ID" value="KAK3245577.1"/>
    <property type="molecule type" value="Genomic_DNA"/>
</dbReference>
<dbReference type="Gene3D" id="1.10.510.10">
    <property type="entry name" value="Transferase(Phosphotransferase) domain 1"/>
    <property type="match status" value="1"/>
</dbReference>
<keyword evidence="4 9" id="KW-0418">Kinase</keyword>
<keyword evidence="5 6" id="KW-0067">ATP-binding</keyword>
<organism evidence="9 10">
    <name type="scientific">Cymbomonas tetramitiformis</name>
    <dbReference type="NCBI Taxonomy" id="36881"/>
    <lineage>
        <taxon>Eukaryota</taxon>
        <taxon>Viridiplantae</taxon>
        <taxon>Chlorophyta</taxon>
        <taxon>Pyramimonadophyceae</taxon>
        <taxon>Pyramimonadales</taxon>
        <taxon>Pyramimonadaceae</taxon>
        <taxon>Cymbomonas</taxon>
    </lineage>
</organism>
<dbReference type="Proteomes" id="UP001190700">
    <property type="component" value="Unassembled WGS sequence"/>
</dbReference>
<evidence type="ECO:0000256" key="1">
    <source>
        <dbReference type="ARBA" id="ARBA00022527"/>
    </source>
</evidence>
<evidence type="ECO:0000256" key="7">
    <source>
        <dbReference type="RuleBase" id="RU000304"/>
    </source>
</evidence>
<dbReference type="PROSITE" id="PS00107">
    <property type="entry name" value="PROTEIN_KINASE_ATP"/>
    <property type="match status" value="1"/>
</dbReference>
<dbReference type="InterPro" id="IPR017441">
    <property type="entry name" value="Protein_kinase_ATP_BS"/>
</dbReference>
<dbReference type="AlphaFoldDB" id="A0AAE0C1G4"/>
<dbReference type="FunFam" id="1.10.510.10:FF:000571">
    <property type="entry name" value="Maternal embryonic leucine zipper kinase"/>
    <property type="match status" value="1"/>
</dbReference>
<keyword evidence="1 7" id="KW-0723">Serine/threonine-protein kinase</keyword>
<dbReference type="SUPFAM" id="SSF56112">
    <property type="entry name" value="Protein kinase-like (PK-like)"/>
    <property type="match status" value="1"/>
</dbReference>
<comment type="caution">
    <text evidence="9">The sequence shown here is derived from an EMBL/GenBank/DDBJ whole genome shotgun (WGS) entry which is preliminary data.</text>
</comment>
<dbReference type="InterPro" id="IPR008271">
    <property type="entry name" value="Ser/Thr_kinase_AS"/>
</dbReference>
<dbReference type="CDD" id="cd05117">
    <property type="entry name" value="STKc_CAMK"/>
    <property type="match status" value="1"/>
</dbReference>
<dbReference type="FunFam" id="3.30.200.20:FF:000315">
    <property type="entry name" value="Calcium-dependent protein kinase 3"/>
    <property type="match status" value="1"/>
</dbReference>
<feature type="non-terminal residue" evidence="9">
    <location>
        <position position="306"/>
    </location>
</feature>
<keyword evidence="2" id="KW-0808">Transferase</keyword>
<keyword evidence="10" id="KW-1185">Reference proteome</keyword>
<dbReference type="GO" id="GO:0005524">
    <property type="term" value="F:ATP binding"/>
    <property type="evidence" value="ECO:0007669"/>
    <property type="project" value="UniProtKB-UniRule"/>
</dbReference>
<dbReference type="GO" id="GO:0004674">
    <property type="term" value="F:protein serine/threonine kinase activity"/>
    <property type="evidence" value="ECO:0007669"/>
    <property type="project" value="UniProtKB-KW"/>
</dbReference>
<name>A0AAE0C1G4_9CHLO</name>